<dbReference type="GO" id="GO:0030420">
    <property type="term" value="P:establishment of competence for transformation"/>
    <property type="evidence" value="ECO:0007669"/>
    <property type="project" value="UniProtKB-KW"/>
</dbReference>
<keyword evidence="3" id="KW-0472">Membrane</keyword>
<dbReference type="EMBL" id="CACRTX010000016">
    <property type="protein sequence ID" value="VYU55105.1"/>
    <property type="molecule type" value="Genomic_DNA"/>
</dbReference>
<dbReference type="NCBIfam" id="TIGR02532">
    <property type="entry name" value="IV_pilin_GFxxxE"/>
    <property type="match status" value="1"/>
</dbReference>
<comment type="subcellular location">
    <subcellularLocation>
        <location evidence="1">Cell surface</location>
    </subcellularLocation>
</comment>
<protein>
    <recommendedName>
        <fullName evidence="5">Prepilin-type N-terminal cleavage/methylation domain-containing protein</fullName>
    </recommendedName>
</protein>
<evidence type="ECO:0008006" key="5">
    <source>
        <dbReference type="Google" id="ProtNLM"/>
    </source>
</evidence>
<evidence type="ECO:0000313" key="4">
    <source>
        <dbReference type="EMBL" id="VYU55105.1"/>
    </source>
</evidence>
<organism evidence="4">
    <name type="scientific">Enterococcus casseliflavus</name>
    <name type="common">Enterococcus flavescens</name>
    <dbReference type="NCBI Taxonomy" id="37734"/>
    <lineage>
        <taxon>Bacteria</taxon>
        <taxon>Bacillati</taxon>
        <taxon>Bacillota</taxon>
        <taxon>Bacilli</taxon>
        <taxon>Lactobacillales</taxon>
        <taxon>Enterococcaceae</taxon>
        <taxon>Enterococcus</taxon>
    </lineage>
</organism>
<dbReference type="RefSeq" id="WP_421758461.1">
    <property type="nucleotide sequence ID" value="NZ_CACRTX010000016.1"/>
</dbReference>
<feature type="transmembrane region" description="Helical" evidence="3">
    <location>
        <begin position="30"/>
        <end position="52"/>
    </location>
</feature>
<evidence type="ECO:0000256" key="2">
    <source>
        <dbReference type="ARBA" id="ARBA00023287"/>
    </source>
</evidence>
<dbReference type="Pfam" id="PF07963">
    <property type="entry name" value="N_methyl"/>
    <property type="match status" value="1"/>
</dbReference>
<accession>A0A6N3FSW4</accession>
<dbReference type="Gene3D" id="3.30.700.10">
    <property type="entry name" value="Glycoprotein, Type 4 Pilin"/>
    <property type="match status" value="1"/>
</dbReference>
<keyword evidence="3" id="KW-1133">Transmembrane helix</keyword>
<evidence type="ECO:0000256" key="1">
    <source>
        <dbReference type="ARBA" id="ARBA00004241"/>
    </source>
</evidence>
<name>A0A6N3FSW4_ENTCA</name>
<reference evidence="4" key="1">
    <citation type="submission" date="2019-11" db="EMBL/GenBank/DDBJ databases">
        <authorList>
            <person name="Feng L."/>
        </authorList>
    </citation>
    <scope>NUCLEOTIDE SEQUENCE</scope>
    <source>
        <strain evidence="4">ECasseliflavusLFYP2</strain>
    </source>
</reference>
<dbReference type="AlphaFoldDB" id="A0A6N3FSW4"/>
<evidence type="ECO:0000256" key="3">
    <source>
        <dbReference type="SAM" id="Phobius"/>
    </source>
</evidence>
<dbReference type="InterPro" id="IPR012902">
    <property type="entry name" value="N_methyl_site"/>
</dbReference>
<sequence length="181" mass="19250">MIDAILAEETTDNRLNKLLKDERGLSLVELLAVVVILAIIAGIGVIAIGNVIQNAREDAAVSDIQQAFSAAVLYQSTNSNLNDGTANSVLEFTLQDVMDDGLLNSNSWVGTTNDQGNNTHSPANVEFTIVDDGSLRVYIPEGILRAGQKGNAEIGDPDPVDQAFITGLTREQVFPTPPSSD</sequence>
<gene>
    <name evidence="4" type="ORF">ECLFYP2_00535</name>
</gene>
<dbReference type="GO" id="GO:0009986">
    <property type="term" value="C:cell surface"/>
    <property type="evidence" value="ECO:0007669"/>
    <property type="project" value="UniProtKB-SubCell"/>
</dbReference>
<keyword evidence="2" id="KW-0178">Competence</keyword>
<dbReference type="SUPFAM" id="SSF54523">
    <property type="entry name" value="Pili subunits"/>
    <property type="match status" value="1"/>
</dbReference>
<proteinExistence type="predicted"/>
<dbReference type="InterPro" id="IPR045584">
    <property type="entry name" value="Pilin-like"/>
</dbReference>
<keyword evidence="3" id="KW-0812">Transmembrane</keyword>